<evidence type="ECO:0000313" key="2">
    <source>
        <dbReference type="EMBL" id="SVB46603.1"/>
    </source>
</evidence>
<evidence type="ECO:0000259" key="1">
    <source>
        <dbReference type="Pfam" id="PF08241"/>
    </source>
</evidence>
<dbReference type="Pfam" id="PF08241">
    <property type="entry name" value="Methyltransf_11"/>
    <property type="match status" value="1"/>
</dbReference>
<dbReference type="CDD" id="cd02440">
    <property type="entry name" value="AdoMet_MTases"/>
    <property type="match status" value="1"/>
</dbReference>
<feature type="non-terminal residue" evidence="2">
    <location>
        <position position="231"/>
    </location>
</feature>
<dbReference type="InterPro" id="IPR013216">
    <property type="entry name" value="Methyltransf_11"/>
</dbReference>
<dbReference type="Gene3D" id="3.40.50.150">
    <property type="entry name" value="Vaccinia Virus protein VP39"/>
    <property type="match status" value="1"/>
</dbReference>
<feature type="domain" description="Methyltransferase type 11" evidence="1">
    <location>
        <begin position="67"/>
        <end position="177"/>
    </location>
</feature>
<dbReference type="PIRSF" id="PIRSF031679">
    <property type="entry name" value="Mtase_Alr7345_prd"/>
    <property type="match status" value="1"/>
</dbReference>
<sequence length="231" mass="25951">MKTSCQAFSKYIFLFGLLSSSFAFADDLLKAAINNPDRNPSYVKRDQFRHPYETLSFFQINPSMSVLELAAGGGWYTEILGPYFKDSGKLVVTHYNPDAGKYFKRSRDAYEKKVLNNPLFQGIKVVTGNIPPTEPYIQSESIDMVLTFRNLHNWLARDSMKEVMNEAYKALKPGGYFGVVEHRAPEGSSLAFMKTSGYVTQSLAIKVAESIGFELIATSEINANNKDTKDH</sequence>
<reference evidence="2" key="1">
    <citation type="submission" date="2018-05" db="EMBL/GenBank/DDBJ databases">
        <authorList>
            <person name="Lanie J.A."/>
            <person name="Ng W.-L."/>
            <person name="Kazmierczak K.M."/>
            <person name="Andrzejewski T.M."/>
            <person name="Davidsen T.M."/>
            <person name="Wayne K.J."/>
            <person name="Tettelin H."/>
            <person name="Glass J.I."/>
            <person name="Rusch D."/>
            <person name="Podicherti R."/>
            <person name="Tsui H.-C.T."/>
            <person name="Winkler M.E."/>
        </authorList>
    </citation>
    <scope>NUCLEOTIDE SEQUENCE</scope>
</reference>
<dbReference type="InterPro" id="IPR016980">
    <property type="entry name" value="S-AdoMet-dep_MeTrfase_Alr7345"/>
</dbReference>
<proteinExistence type="predicted"/>
<gene>
    <name evidence="2" type="ORF">METZ01_LOCUS199457</name>
</gene>
<accession>A0A382E9E3</accession>
<dbReference type="InterPro" id="IPR029063">
    <property type="entry name" value="SAM-dependent_MTases_sf"/>
</dbReference>
<dbReference type="GO" id="GO:0008757">
    <property type="term" value="F:S-adenosylmethionine-dependent methyltransferase activity"/>
    <property type="evidence" value="ECO:0007669"/>
    <property type="project" value="InterPro"/>
</dbReference>
<dbReference type="EMBL" id="UINC01043081">
    <property type="protein sequence ID" value="SVB46603.1"/>
    <property type="molecule type" value="Genomic_DNA"/>
</dbReference>
<protein>
    <recommendedName>
        <fullName evidence="1">Methyltransferase type 11 domain-containing protein</fullName>
    </recommendedName>
</protein>
<name>A0A382E9E3_9ZZZZ</name>
<dbReference type="SUPFAM" id="SSF53335">
    <property type="entry name" value="S-adenosyl-L-methionine-dependent methyltransferases"/>
    <property type="match status" value="1"/>
</dbReference>
<dbReference type="AlphaFoldDB" id="A0A382E9E3"/>
<organism evidence="2">
    <name type="scientific">marine metagenome</name>
    <dbReference type="NCBI Taxonomy" id="408172"/>
    <lineage>
        <taxon>unclassified sequences</taxon>
        <taxon>metagenomes</taxon>
        <taxon>ecological metagenomes</taxon>
    </lineage>
</organism>